<dbReference type="GO" id="GO:0003700">
    <property type="term" value="F:DNA-binding transcription factor activity"/>
    <property type="evidence" value="ECO:0007669"/>
    <property type="project" value="TreeGrafter"/>
</dbReference>
<evidence type="ECO:0000256" key="2">
    <source>
        <dbReference type="ARBA" id="ARBA00023125"/>
    </source>
</evidence>
<evidence type="ECO:0000313" key="6">
    <source>
        <dbReference type="EMBL" id="REK72664.1"/>
    </source>
</evidence>
<dbReference type="SUPFAM" id="SSF46689">
    <property type="entry name" value="Homeodomain-like"/>
    <property type="match status" value="1"/>
</dbReference>
<evidence type="ECO:0000256" key="3">
    <source>
        <dbReference type="ARBA" id="ARBA00023163"/>
    </source>
</evidence>
<keyword evidence="3" id="KW-0804">Transcription</keyword>
<dbReference type="Proteomes" id="UP000265581">
    <property type="component" value="Unassembled WGS sequence"/>
</dbReference>
<comment type="caution">
    <text evidence="6">The sequence shown here is derived from an EMBL/GenBank/DDBJ whole genome shotgun (WGS) entry which is preliminary data.</text>
</comment>
<dbReference type="InterPro" id="IPR041347">
    <property type="entry name" value="MftR_C"/>
</dbReference>
<accession>A0A371P9L9</accession>
<dbReference type="Pfam" id="PF00440">
    <property type="entry name" value="TetR_N"/>
    <property type="match status" value="1"/>
</dbReference>
<gene>
    <name evidence="6" type="ORF">DX116_03390</name>
</gene>
<feature type="DNA-binding region" description="H-T-H motif" evidence="4">
    <location>
        <begin position="43"/>
        <end position="62"/>
    </location>
</feature>
<evidence type="ECO:0000256" key="4">
    <source>
        <dbReference type="PROSITE-ProRule" id="PRU00335"/>
    </source>
</evidence>
<proteinExistence type="predicted"/>
<evidence type="ECO:0000256" key="1">
    <source>
        <dbReference type="ARBA" id="ARBA00023015"/>
    </source>
</evidence>
<dbReference type="Pfam" id="PF17754">
    <property type="entry name" value="TetR_C_14"/>
    <property type="match status" value="1"/>
</dbReference>
<dbReference type="PANTHER" id="PTHR30055">
    <property type="entry name" value="HTH-TYPE TRANSCRIPTIONAL REGULATOR RUTR"/>
    <property type="match status" value="1"/>
</dbReference>
<dbReference type="Gene3D" id="1.10.357.10">
    <property type="entry name" value="Tetracycline Repressor, domain 2"/>
    <property type="match status" value="1"/>
</dbReference>
<evidence type="ECO:0000259" key="5">
    <source>
        <dbReference type="PROSITE" id="PS50977"/>
    </source>
</evidence>
<name>A0A371P9L9_9ACTN</name>
<dbReference type="InterPro" id="IPR023772">
    <property type="entry name" value="DNA-bd_HTH_TetR-type_CS"/>
</dbReference>
<dbReference type="Gene3D" id="1.10.10.60">
    <property type="entry name" value="Homeodomain-like"/>
    <property type="match status" value="1"/>
</dbReference>
<dbReference type="InterPro" id="IPR050109">
    <property type="entry name" value="HTH-type_TetR-like_transc_reg"/>
</dbReference>
<keyword evidence="7" id="KW-1185">Reference proteome</keyword>
<dbReference type="PANTHER" id="PTHR30055:SF238">
    <property type="entry name" value="MYCOFACTOCIN BIOSYNTHESIS TRANSCRIPTIONAL REGULATOR MFTR-RELATED"/>
    <property type="match status" value="1"/>
</dbReference>
<dbReference type="AlphaFoldDB" id="A0A371P9L9"/>
<evidence type="ECO:0000313" key="7">
    <source>
        <dbReference type="Proteomes" id="UP000265581"/>
    </source>
</evidence>
<dbReference type="PROSITE" id="PS50977">
    <property type="entry name" value="HTH_TETR_2"/>
    <property type="match status" value="1"/>
</dbReference>
<feature type="domain" description="HTH tetR-type" evidence="5">
    <location>
        <begin position="20"/>
        <end position="80"/>
    </location>
</feature>
<protein>
    <submittedName>
        <fullName evidence="6">TetR family transcriptional regulator</fullName>
    </submittedName>
</protein>
<dbReference type="InterPro" id="IPR009057">
    <property type="entry name" value="Homeodomain-like_sf"/>
</dbReference>
<organism evidence="6 7">
    <name type="scientific">Aeromicrobium endophyticum</name>
    <dbReference type="NCBI Taxonomy" id="2292704"/>
    <lineage>
        <taxon>Bacteria</taxon>
        <taxon>Bacillati</taxon>
        <taxon>Actinomycetota</taxon>
        <taxon>Actinomycetes</taxon>
        <taxon>Propionibacteriales</taxon>
        <taxon>Nocardioidaceae</taxon>
        <taxon>Aeromicrobium</taxon>
    </lineage>
</organism>
<reference evidence="6 7" key="1">
    <citation type="submission" date="2018-08" db="EMBL/GenBank/DDBJ databases">
        <title>Aeromicrobium sp. M2KJ-4, whole genome shotgun sequence.</title>
        <authorList>
            <person name="Tuo L."/>
        </authorList>
    </citation>
    <scope>NUCLEOTIDE SEQUENCE [LARGE SCALE GENOMIC DNA]</scope>
    <source>
        <strain evidence="6 7">M2KJ-4</strain>
    </source>
</reference>
<dbReference type="GO" id="GO:0000976">
    <property type="term" value="F:transcription cis-regulatory region binding"/>
    <property type="evidence" value="ECO:0007669"/>
    <property type="project" value="TreeGrafter"/>
</dbReference>
<dbReference type="InterPro" id="IPR001647">
    <property type="entry name" value="HTH_TetR"/>
</dbReference>
<keyword evidence="1" id="KW-0805">Transcription regulation</keyword>
<dbReference type="EMBL" id="QUBR01000001">
    <property type="protein sequence ID" value="REK72664.1"/>
    <property type="molecule type" value="Genomic_DNA"/>
</dbReference>
<sequence>MVAYARVMTTAPRRRGRPPRSSPAAVEAVALGLMLRDGYEAATVEAISDAAGVGRTTFFRYFGSKSGVVWAEFERAIERLRNGLEVPGAATIMRTVQAAVVESTVEARDASDSWLARFVLLDRDPALTGEAAAHWQAWAATIAAYVEDRGAAASTRALAAAIGGAVQAVYVVVLRDWSSSSLAEVDVDDLRLALEPLVKAFDDLLRS</sequence>
<dbReference type="PROSITE" id="PS01081">
    <property type="entry name" value="HTH_TETR_1"/>
    <property type="match status" value="1"/>
</dbReference>
<keyword evidence="2 4" id="KW-0238">DNA-binding</keyword>
<dbReference type="OrthoDB" id="956698at2"/>